<evidence type="ECO:0000313" key="8">
    <source>
        <dbReference type="Proteomes" id="UP000263928"/>
    </source>
</evidence>
<protein>
    <submittedName>
        <fullName evidence="6">LysR family transcriptional regulator</fullName>
    </submittedName>
    <submittedName>
        <fullName evidence="7">Transcription regulator HTH, LysR</fullName>
    </submittedName>
</protein>
<dbReference type="EMBL" id="RCIW01000001">
    <property type="protein sequence ID" value="RLP12983.1"/>
    <property type="molecule type" value="Genomic_DNA"/>
</dbReference>
<evidence type="ECO:0000256" key="1">
    <source>
        <dbReference type="ARBA" id="ARBA00009437"/>
    </source>
</evidence>
<evidence type="ECO:0000259" key="5">
    <source>
        <dbReference type="PROSITE" id="PS50931"/>
    </source>
</evidence>
<dbReference type="Pfam" id="PF00126">
    <property type="entry name" value="HTH_1"/>
    <property type="match status" value="1"/>
</dbReference>
<comment type="similarity">
    <text evidence="1">Belongs to the LysR transcriptional regulatory family.</text>
</comment>
<dbReference type="SUPFAM" id="SSF46785">
    <property type="entry name" value="Winged helix' DNA-binding domain"/>
    <property type="match status" value="1"/>
</dbReference>
<evidence type="ECO:0000256" key="4">
    <source>
        <dbReference type="ARBA" id="ARBA00023163"/>
    </source>
</evidence>
<dbReference type="CDD" id="cd05466">
    <property type="entry name" value="PBP2_LTTR_substrate"/>
    <property type="match status" value="1"/>
</dbReference>
<dbReference type="Proteomes" id="UP000263928">
    <property type="component" value="Unassembled WGS sequence"/>
</dbReference>
<accession>A0A383S4Q6</accession>
<dbReference type="PANTHER" id="PTHR30419">
    <property type="entry name" value="HTH-TYPE TRANSCRIPTIONAL REGULATOR YBHD"/>
    <property type="match status" value="1"/>
</dbReference>
<keyword evidence="4" id="KW-0804">Transcription</keyword>
<dbReference type="InterPro" id="IPR036388">
    <property type="entry name" value="WH-like_DNA-bd_sf"/>
</dbReference>
<dbReference type="PROSITE" id="PS50931">
    <property type="entry name" value="HTH_LYSR"/>
    <property type="match status" value="1"/>
</dbReference>
<reference evidence="6 9" key="3">
    <citation type="submission" date="2018-10" db="EMBL/GenBank/DDBJ databases">
        <title>Propionibacterium australiense Genome Sequencing and Assembly.</title>
        <authorList>
            <person name="Bernier A.-M."/>
            <person name="Bernard K."/>
        </authorList>
    </citation>
    <scope>NUCLEOTIDE SEQUENCE [LARGE SCALE GENOMIC DNA]</scope>
    <source>
        <strain evidence="6 9">NML98A078</strain>
    </source>
</reference>
<dbReference type="EMBL" id="UNQJ01000003">
    <property type="protein sequence ID" value="SYZ32897.1"/>
    <property type="molecule type" value="Genomic_DNA"/>
</dbReference>
<dbReference type="PANTHER" id="PTHR30419:SF8">
    <property type="entry name" value="NITROGEN ASSIMILATION TRANSCRIPTIONAL ACTIVATOR-RELATED"/>
    <property type="match status" value="1"/>
</dbReference>
<dbReference type="OrthoDB" id="4131546at2"/>
<dbReference type="GO" id="GO:0005829">
    <property type="term" value="C:cytosol"/>
    <property type="evidence" value="ECO:0007669"/>
    <property type="project" value="TreeGrafter"/>
</dbReference>
<dbReference type="GO" id="GO:0003677">
    <property type="term" value="F:DNA binding"/>
    <property type="evidence" value="ECO:0007669"/>
    <property type="project" value="UniProtKB-KW"/>
</dbReference>
<keyword evidence="8" id="KW-1185">Reference proteome</keyword>
<reference evidence="8" key="1">
    <citation type="submission" date="2018-08" db="EMBL/GenBank/DDBJ databases">
        <authorList>
            <person name="Hornung B."/>
        </authorList>
    </citation>
    <scope>NUCLEOTIDE SEQUENCE [LARGE SCALE GENOMIC DNA]</scope>
</reference>
<feature type="domain" description="HTH lysR-type" evidence="5">
    <location>
        <begin position="1"/>
        <end position="57"/>
    </location>
</feature>
<evidence type="ECO:0000313" key="6">
    <source>
        <dbReference type="EMBL" id="RLP12983.1"/>
    </source>
</evidence>
<reference evidence="7" key="2">
    <citation type="submission" date="2018-08" db="EMBL/GenBank/DDBJ databases">
        <authorList>
            <person name="Ferrada E.E."/>
            <person name="Latorre B.A."/>
        </authorList>
    </citation>
    <scope>NUCLEOTIDE SEQUENCE [LARGE SCALE GENOMIC DNA]</scope>
    <source>
        <strain evidence="7">Propionibacterium_australiense1</strain>
    </source>
</reference>
<dbReference type="PRINTS" id="PR00039">
    <property type="entry name" value="HTHLYSR"/>
</dbReference>
<dbReference type="InterPro" id="IPR050950">
    <property type="entry name" value="HTH-type_LysR_regulators"/>
</dbReference>
<evidence type="ECO:0000313" key="7">
    <source>
        <dbReference type="EMBL" id="SYZ32897.1"/>
    </source>
</evidence>
<proteinExistence type="inferred from homology"/>
<gene>
    <name evidence="6" type="ORF">D7U36_00700</name>
    <name evidence="7" type="ORF">PROPAUS_0808</name>
</gene>
<dbReference type="InterPro" id="IPR005119">
    <property type="entry name" value="LysR_subst-bd"/>
</dbReference>
<dbReference type="GO" id="GO:0003700">
    <property type="term" value="F:DNA-binding transcription factor activity"/>
    <property type="evidence" value="ECO:0007669"/>
    <property type="project" value="InterPro"/>
</dbReference>
<dbReference type="Pfam" id="PF03466">
    <property type="entry name" value="LysR_substrate"/>
    <property type="match status" value="1"/>
</dbReference>
<evidence type="ECO:0000313" key="9">
    <source>
        <dbReference type="Proteomes" id="UP000279336"/>
    </source>
</evidence>
<organism evidence="7 8">
    <name type="scientific">Propionibacterium australiense</name>
    <dbReference type="NCBI Taxonomy" id="119981"/>
    <lineage>
        <taxon>Bacteria</taxon>
        <taxon>Bacillati</taxon>
        <taxon>Actinomycetota</taxon>
        <taxon>Actinomycetes</taxon>
        <taxon>Propionibacteriales</taxon>
        <taxon>Propionibacteriaceae</taxon>
        <taxon>Propionibacterium</taxon>
    </lineage>
</organism>
<evidence type="ECO:0000256" key="2">
    <source>
        <dbReference type="ARBA" id="ARBA00023015"/>
    </source>
</evidence>
<sequence>MDIQSLFYFQEVAKDLNITKTAKRLYLSQQTLSNHIKRMEEYFGTELLERKPRLALTYQGGLVLNFANIVADHQGNLMDMIAEIKKGERGTVHFGCSIMRMNAILPYLMQPFSSKYPSVELQITNGLSDNLIKQTLSGQLDTAILLASSEDATLNDDSLNFFPLIDETIYLCVSDQLLARCYSAPEELIRTSEIEGAHLSAYSKLPFTILANRMGRTINTCFEEAGFKPKIYTTTSSLQFATSLAITGMAASFVTKTSLLASAPFPSAGLHFFPLLRGSTALTQTAYLVHRRDRHLPRYLKDFMSLIIRVFAFLQDVPNDVILSLGTYHQIMELLAKEIAE</sequence>
<keyword evidence="2" id="KW-0805">Transcription regulation</keyword>
<dbReference type="Gene3D" id="1.10.10.10">
    <property type="entry name" value="Winged helix-like DNA-binding domain superfamily/Winged helix DNA-binding domain"/>
    <property type="match status" value="1"/>
</dbReference>
<dbReference type="InterPro" id="IPR036390">
    <property type="entry name" value="WH_DNA-bd_sf"/>
</dbReference>
<dbReference type="InterPro" id="IPR000847">
    <property type="entry name" value="LysR_HTH_N"/>
</dbReference>
<keyword evidence="3" id="KW-0238">DNA-binding</keyword>
<dbReference type="Gene3D" id="3.40.190.290">
    <property type="match status" value="1"/>
</dbReference>
<name>A0A383S4Q6_9ACTN</name>
<dbReference type="SUPFAM" id="SSF53850">
    <property type="entry name" value="Periplasmic binding protein-like II"/>
    <property type="match status" value="1"/>
</dbReference>
<dbReference type="Proteomes" id="UP000279336">
    <property type="component" value="Unassembled WGS sequence"/>
</dbReference>
<evidence type="ECO:0000256" key="3">
    <source>
        <dbReference type="ARBA" id="ARBA00023125"/>
    </source>
</evidence>
<dbReference type="RefSeq" id="WP_119161267.1">
    <property type="nucleotide sequence ID" value="NZ_LR134442.1"/>
</dbReference>
<dbReference type="AlphaFoldDB" id="A0A383S4Q6"/>